<evidence type="ECO:0000313" key="3">
    <source>
        <dbReference type="Proteomes" id="UP001196565"/>
    </source>
</evidence>
<protein>
    <submittedName>
        <fullName evidence="2">Uncharacterized protein</fullName>
    </submittedName>
</protein>
<gene>
    <name evidence="2" type="ORF">KPL78_04210</name>
</gene>
<accession>A0ABS7A411</accession>
<feature type="region of interest" description="Disordered" evidence="1">
    <location>
        <begin position="62"/>
        <end position="81"/>
    </location>
</feature>
<proteinExistence type="predicted"/>
<evidence type="ECO:0000256" key="1">
    <source>
        <dbReference type="SAM" id="MobiDB-lite"/>
    </source>
</evidence>
<comment type="caution">
    <text evidence="2">The sequence shown here is derived from an EMBL/GenBank/DDBJ whole genome shotgun (WGS) entry which is preliminary data.</text>
</comment>
<organism evidence="2 3">
    <name type="scientific">Roseomonas alba</name>
    <dbReference type="NCBI Taxonomy" id="2846776"/>
    <lineage>
        <taxon>Bacteria</taxon>
        <taxon>Pseudomonadati</taxon>
        <taxon>Pseudomonadota</taxon>
        <taxon>Alphaproteobacteria</taxon>
        <taxon>Acetobacterales</taxon>
        <taxon>Roseomonadaceae</taxon>
        <taxon>Roseomonas</taxon>
    </lineage>
</organism>
<feature type="region of interest" description="Disordered" evidence="1">
    <location>
        <begin position="33"/>
        <end position="54"/>
    </location>
</feature>
<dbReference type="EMBL" id="JAHYBZ010000001">
    <property type="protein sequence ID" value="MBW6397036.1"/>
    <property type="molecule type" value="Genomic_DNA"/>
</dbReference>
<sequence length="178" mass="19192">MANYFDMLKQALRAGQQIERLPPERRRQVDELLSGSAPASGGRTYSDDADGDGVADDAEIAESARAGRRQSDADAAARDGQPMRKATGLDVFFSPPESAARRSARLTGLAAEAKIASAEMRTAAQREHRQRIRENGHAVLAKALALLHAGQITGQQVIAIEARVHRLDDAIARADRGR</sequence>
<evidence type="ECO:0000313" key="2">
    <source>
        <dbReference type="EMBL" id="MBW6397036.1"/>
    </source>
</evidence>
<dbReference type="Proteomes" id="UP001196565">
    <property type="component" value="Unassembled WGS sequence"/>
</dbReference>
<name>A0ABS7A411_9PROT</name>
<reference evidence="2 3" key="1">
    <citation type="submission" date="2021-07" db="EMBL/GenBank/DDBJ databases">
        <authorList>
            <person name="So Y."/>
        </authorList>
    </citation>
    <scope>NUCLEOTIDE SEQUENCE [LARGE SCALE GENOMIC DNA]</scope>
    <source>
        <strain evidence="2 3">HJA6</strain>
    </source>
</reference>
<keyword evidence="3" id="KW-1185">Reference proteome</keyword>
<dbReference type="RefSeq" id="WP_219761619.1">
    <property type="nucleotide sequence ID" value="NZ_JAHYBZ010000001.1"/>
</dbReference>